<gene>
    <name evidence="1" type="ORF">HAX54_041830</name>
</gene>
<evidence type="ECO:0000313" key="2">
    <source>
        <dbReference type="Proteomes" id="UP000823775"/>
    </source>
</evidence>
<feature type="non-terminal residue" evidence="1">
    <location>
        <position position="93"/>
    </location>
</feature>
<evidence type="ECO:0000313" key="1">
    <source>
        <dbReference type="EMBL" id="MCE2055045.1"/>
    </source>
</evidence>
<comment type="caution">
    <text evidence="1">The sequence shown here is derived from an EMBL/GenBank/DDBJ whole genome shotgun (WGS) entry which is preliminary data.</text>
</comment>
<reference evidence="1 2" key="1">
    <citation type="journal article" date="2021" name="BMC Genomics">
        <title>Datura genome reveals duplications of psychoactive alkaloid biosynthetic genes and high mutation rate following tissue culture.</title>
        <authorList>
            <person name="Rajewski A."/>
            <person name="Carter-House D."/>
            <person name="Stajich J."/>
            <person name="Litt A."/>
        </authorList>
    </citation>
    <scope>NUCLEOTIDE SEQUENCE [LARGE SCALE GENOMIC DNA]</scope>
    <source>
        <strain evidence="1">AR-01</strain>
    </source>
</reference>
<keyword evidence="2" id="KW-1185">Reference proteome</keyword>
<proteinExistence type="predicted"/>
<accession>A0ABS8W1I4</accession>
<organism evidence="1 2">
    <name type="scientific">Datura stramonium</name>
    <name type="common">Jimsonweed</name>
    <name type="synonym">Common thornapple</name>
    <dbReference type="NCBI Taxonomy" id="4076"/>
    <lineage>
        <taxon>Eukaryota</taxon>
        <taxon>Viridiplantae</taxon>
        <taxon>Streptophyta</taxon>
        <taxon>Embryophyta</taxon>
        <taxon>Tracheophyta</taxon>
        <taxon>Spermatophyta</taxon>
        <taxon>Magnoliopsida</taxon>
        <taxon>eudicotyledons</taxon>
        <taxon>Gunneridae</taxon>
        <taxon>Pentapetalae</taxon>
        <taxon>asterids</taxon>
        <taxon>lamiids</taxon>
        <taxon>Solanales</taxon>
        <taxon>Solanaceae</taxon>
        <taxon>Solanoideae</taxon>
        <taxon>Datureae</taxon>
        <taxon>Datura</taxon>
    </lineage>
</organism>
<name>A0ABS8W1I4_DATST</name>
<feature type="non-terminal residue" evidence="1">
    <location>
        <position position="1"/>
    </location>
</feature>
<sequence length="93" mass="10682">GAPTRRFGERAVEPYGLSWFNIQKEVKYAPENWIDKGRLALEFPTTLDKVLLLGLGYIFAEPEKCNLTLVREFYANWDTSFGEINEVKLQGLV</sequence>
<protein>
    <submittedName>
        <fullName evidence="1">Uncharacterized protein</fullName>
    </submittedName>
</protein>
<dbReference type="Proteomes" id="UP000823775">
    <property type="component" value="Unassembled WGS sequence"/>
</dbReference>
<dbReference type="EMBL" id="JACEIK010006075">
    <property type="protein sequence ID" value="MCE2055045.1"/>
    <property type="molecule type" value="Genomic_DNA"/>
</dbReference>